<dbReference type="Proteomes" id="UP000195766">
    <property type="component" value="Unassembled WGS sequence"/>
</dbReference>
<evidence type="ECO:0000256" key="1">
    <source>
        <dbReference type="ARBA" id="ARBA00010688"/>
    </source>
</evidence>
<dbReference type="EC" id="2.7.1.4" evidence="5"/>
<evidence type="ECO:0000256" key="3">
    <source>
        <dbReference type="ARBA" id="ARBA00022777"/>
    </source>
</evidence>
<name>A0A1R4GSL9_BREDI</name>
<dbReference type="PROSITE" id="PS00584">
    <property type="entry name" value="PFKB_KINASES_2"/>
    <property type="match status" value="1"/>
</dbReference>
<evidence type="ECO:0000256" key="2">
    <source>
        <dbReference type="ARBA" id="ARBA00022679"/>
    </source>
</evidence>
<feature type="domain" description="Carbohydrate kinase PfkB" evidence="4">
    <location>
        <begin position="87"/>
        <end position="353"/>
    </location>
</feature>
<keyword evidence="2 5" id="KW-0808">Transferase</keyword>
<proteinExistence type="inferred from homology"/>
<dbReference type="CDD" id="cd01168">
    <property type="entry name" value="adenosine_kinase"/>
    <property type="match status" value="1"/>
</dbReference>
<dbReference type="Gene3D" id="3.30.1110.10">
    <property type="match status" value="1"/>
</dbReference>
<dbReference type="EMBL" id="FUIE01000089">
    <property type="protein sequence ID" value="SJM71208.1"/>
    <property type="molecule type" value="Genomic_DNA"/>
</dbReference>
<reference evidence="5 6" key="1">
    <citation type="submission" date="2017-02" db="EMBL/GenBank/DDBJ databases">
        <authorList>
            <person name="Peterson S.W."/>
        </authorList>
    </citation>
    <scope>NUCLEOTIDE SEQUENCE [LARGE SCALE GENOMIC DNA]</scope>
    <source>
        <strain evidence="5 6">3F5N</strain>
    </source>
</reference>
<dbReference type="SUPFAM" id="SSF53613">
    <property type="entry name" value="Ribokinase-like"/>
    <property type="match status" value="1"/>
</dbReference>
<dbReference type="Pfam" id="PF00294">
    <property type="entry name" value="PfkB"/>
    <property type="match status" value="1"/>
</dbReference>
<dbReference type="GO" id="GO:0008865">
    <property type="term" value="F:fructokinase activity"/>
    <property type="evidence" value="ECO:0007669"/>
    <property type="project" value="UniProtKB-EC"/>
</dbReference>
<dbReference type="Gene3D" id="3.40.1190.20">
    <property type="match status" value="1"/>
</dbReference>
<evidence type="ECO:0000259" key="4">
    <source>
        <dbReference type="Pfam" id="PF00294"/>
    </source>
</evidence>
<protein>
    <submittedName>
        <fullName evidence="5">Fructokinase</fullName>
        <ecNumber evidence="5">2.7.1.4</ecNumber>
    </submittedName>
</protein>
<keyword evidence="3 5" id="KW-0418">Kinase</keyword>
<dbReference type="AlphaFoldDB" id="A0A1R4GSL9"/>
<sequence>MKGRFSHGGGAGALARGRLARYGADMTQSLPAFAQNARFDVCALGNAIVDVLAPCEPAFLEAKGLVPGSMQLVDETQSATLYDAMAAGVEASGGSAGNTVAGVGSFGGRAAYIGKVAKDTLGEVFSHDIRAVGVHFDTPVLEDGAGNGFGTGRCLINVTPDGQRTMCTFLGAANQLTTADVDAGVIGDSAIVYLEGYLFDPAPARAAFEAAAAAAHAAGRKVAITLSDSFVVHRWRAELLAFIESSADIVLANEGELHALFETEDFDHAAAHLGRIVEVAAVTRGAAGSVLFRGGERVEVAAYPVEKVVDTTGAGDQYAAGVLLGLSRGLSLAQAGALGSLAASEVIAHWGPRPMVGLKSLAVQHGLSL</sequence>
<evidence type="ECO:0000313" key="5">
    <source>
        <dbReference type="EMBL" id="SJM71208.1"/>
    </source>
</evidence>
<accession>A0A1R4GSL9</accession>
<dbReference type="InterPro" id="IPR052700">
    <property type="entry name" value="Carb_kinase_PfkB-like"/>
</dbReference>
<dbReference type="PANTHER" id="PTHR43320:SF3">
    <property type="entry name" value="CARBOHYDRATE KINASE PFKB DOMAIN-CONTAINING PROTEIN"/>
    <property type="match status" value="1"/>
</dbReference>
<organism evidence="5 6">
    <name type="scientific">Brevundimonas diminuta 3F5N</name>
    <dbReference type="NCBI Taxonomy" id="1255603"/>
    <lineage>
        <taxon>Bacteria</taxon>
        <taxon>Pseudomonadati</taxon>
        <taxon>Pseudomonadota</taxon>
        <taxon>Alphaproteobacteria</taxon>
        <taxon>Caulobacterales</taxon>
        <taxon>Caulobacteraceae</taxon>
        <taxon>Brevundimonas</taxon>
    </lineage>
</organism>
<evidence type="ECO:0000313" key="6">
    <source>
        <dbReference type="Proteomes" id="UP000195766"/>
    </source>
</evidence>
<dbReference type="InterPro" id="IPR029056">
    <property type="entry name" value="Ribokinase-like"/>
</dbReference>
<gene>
    <name evidence="5" type="ORF">FM111_15850</name>
</gene>
<dbReference type="InterPro" id="IPR011611">
    <property type="entry name" value="PfkB_dom"/>
</dbReference>
<dbReference type="PANTHER" id="PTHR43320">
    <property type="entry name" value="SUGAR KINASE"/>
    <property type="match status" value="1"/>
</dbReference>
<dbReference type="InterPro" id="IPR002173">
    <property type="entry name" value="Carboh/pur_kinase_PfkB_CS"/>
</dbReference>
<comment type="similarity">
    <text evidence="1">Belongs to the carbohydrate kinase PfkB family.</text>
</comment>